<evidence type="ECO:0000313" key="2">
    <source>
        <dbReference type="Proteomes" id="UP000439986"/>
    </source>
</evidence>
<evidence type="ECO:0000313" key="1">
    <source>
        <dbReference type="EMBL" id="MRW85399.1"/>
    </source>
</evidence>
<organism evidence="1 2">
    <name type="scientific">Duganella aquatilis</name>
    <dbReference type="NCBI Taxonomy" id="2666082"/>
    <lineage>
        <taxon>Bacteria</taxon>
        <taxon>Pseudomonadati</taxon>
        <taxon>Pseudomonadota</taxon>
        <taxon>Betaproteobacteria</taxon>
        <taxon>Burkholderiales</taxon>
        <taxon>Oxalobacteraceae</taxon>
        <taxon>Telluria group</taxon>
        <taxon>Duganella</taxon>
    </lineage>
</organism>
<dbReference type="Proteomes" id="UP000439986">
    <property type="component" value="Unassembled WGS sequence"/>
</dbReference>
<keyword evidence="2" id="KW-1185">Reference proteome</keyword>
<comment type="caution">
    <text evidence="1">The sequence shown here is derived from an EMBL/GenBank/DDBJ whole genome shotgun (WGS) entry which is preliminary data.</text>
</comment>
<gene>
    <name evidence="1" type="ORF">GJ698_15035</name>
</gene>
<protein>
    <submittedName>
        <fullName evidence="1">Uncharacterized protein</fullName>
    </submittedName>
</protein>
<dbReference type="AlphaFoldDB" id="A0A844DCT7"/>
<dbReference type="EMBL" id="WKJL01000010">
    <property type="protein sequence ID" value="MRW85399.1"/>
    <property type="molecule type" value="Genomic_DNA"/>
</dbReference>
<name>A0A844DCT7_9BURK</name>
<reference evidence="1 2" key="1">
    <citation type="submission" date="2019-11" db="EMBL/GenBank/DDBJ databases">
        <title>Novel species isolated from a subtropical stream in China.</title>
        <authorList>
            <person name="Lu H."/>
        </authorList>
    </citation>
    <scope>NUCLEOTIDE SEQUENCE [LARGE SCALE GENOMIC DNA]</scope>
    <source>
        <strain evidence="1 2">FT26W</strain>
    </source>
</reference>
<dbReference type="RefSeq" id="WP_154358452.1">
    <property type="nucleotide sequence ID" value="NZ_WKJL01000010.1"/>
</dbReference>
<sequence length="107" mass="12307">MSDYFTERFLNDAVSFAELHKGLENHGFVTEDDEPRMNRPIHNSLTKERYKKMFETHYPGQYTAVKAASCAFDVGDGFPSFYVAFDTAQFKDQDALEIKLKKIGVLE</sequence>
<accession>A0A844DCT7</accession>
<proteinExistence type="predicted"/>